<gene>
    <name evidence="1" type="ORF">ACE1CC_07095</name>
</gene>
<keyword evidence="2" id="KW-1185">Reference proteome</keyword>
<protein>
    <submittedName>
        <fullName evidence="1">Uncharacterized protein</fullName>
    </submittedName>
</protein>
<evidence type="ECO:0000313" key="1">
    <source>
        <dbReference type="EMBL" id="MFB2876642.1"/>
    </source>
</evidence>
<dbReference type="EMBL" id="JBHFNQ010000056">
    <property type="protein sequence ID" value="MFB2876642.1"/>
    <property type="molecule type" value="Genomic_DNA"/>
</dbReference>
<organism evidence="1 2">
    <name type="scientific">Floridaenema aerugineum BLCC-F46</name>
    <dbReference type="NCBI Taxonomy" id="3153654"/>
    <lineage>
        <taxon>Bacteria</taxon>
        <taxon>Bacillati</taxon>
        <taxon>Cyanobacteriota</taxon>
        <taxon>Cyanophyceae</taxon>
        <taxon>Oscillatoriophycideae</taxon>
        <taxon>Aerosakkonematales</taxon>
        <taxon>Aerosakkonemataceae</taxon>
        <taxon>Floridanema</taxon>
        <taxon>Floridanema aerugineum</taxon>
    </lineage>
</organism>
<name>A0ABV4X2G9_9CYAN</name>
<evidence type="ECO:0000313" key="2">
    <source>
        <dbReference type="Proteomes" id="UP001576774"/>
    </source>
</evidence>
<reference evidence="1 2" key="1">
    <citation type="submission" date="2024-09" db="EMBL/GenBank/DDBJ databases">
        <title>Floridaenema gen nov. (Aerosakkonemataceae, Aerosakkonematales ord. nov., Cyanobacteria) from benthic tropical and subtropical fresh waters, with the description of four new species.</title>
        <authorList>
            <person name="Moretto J.A."/>
            <person name="Berthold D.E."/>
            <person name="Lefler F.W."/>
            <person name="Huang I.-S."/>
            <person name="Laughinghouse H. IV."/>
        </authorList>
    </citation>
    <scope>NUCLEOTIDE SEQUENCE [LARGE SCALE GENOMIC DNA]</scope>
    <source>
        <strain evidence="1 2">BLCC-F46</strain>
    </source>
</reference>
<comment type="caution">
    <text evidence="1">The sequence shown here is derived from an EMBL/GenBank/DDBJ whole genome shotgun (WGS) entry which is preliminary data.</text>
</comment>
<accession>A0ABV4X2G9</accession>
<dbReference type="Proteomes" id="UP001576774">
    <property type="component" value="Unassembled WGS sequence"/>
</dbReference>
<proteinExistence type="predicted"/>
<sequence length="41" mass="4880">MSITSIDRTTRRSYFGMTRSLIRKNKLRSIFFLVMRSRGVP</sequence>
<dbReference type="RefSeq" id="WP_413269767.1">
    <property type="nucleotide sequence ID" value="NZ_JBHFNQ010000056.1"/>
</dbReference>